<evidence type="ECO:0000313" key="7">
    <source>
        <dbReference type="EMBL" id="TGL74916.1"/>
    </source>
</evidence>
<dbReference type="GO" id="GO:0008236">
    <property type="term" value="F:serine-type peptidase activity"/>
    <property type="evidence" value="ECO:0007669"/>
    <property type="project" value="UniProtKB-KW"/>
</dbReference>
<dbReference type="RefSeq" id="WP_100718734.1">
    <property type="nucleotide sequence ID" value="NZ_JAMQPS010000001.1"/>
</dbReference>
<protein>
    <submittedName>
        <fullName evidence="6">Signal peptide peptidase SppA</fullName>
    </submittedName>
</protein>
<evidence type="ECO:0000256" key="2">
    <source>
        <dbReference type="ARBA" id="ARBA00022670"/>
    </source>
</evidence>
<dbReference type="InterPro" id="IPR029045">
    <property type="entry name" value="ClpP/crotonase-like_dom_sf"/>
</dbReference>
<dbReference type="NCBIfam" id="TIGR00706">
    <property type="entry name" value="SppA_dom"/>
    <property type="match status" value="1"/>
</dbReference>
<accession>A0A2N0B1I4</accession>
<dbReference type="EMBL" id="JAMQQD010000002">
    <property type="protein sequence ID" value="MCW7515090.1"/>
    <property type="molecule type" value="Genomic_DNA"/>
</dbReference>
<dbReference type="CDD" id="cd07023">
    <property type="entry name" value="S49_Sppa_N_C"/>
    <property type="match status" value="1"/>
</dbReference>
<dbReference type="GO" id="GO:0006508">
    <property type="term" value="P:proteolysis"/>
    <property type="evidence" value="ECO:0007669"/>
    <property type="project" value="UniProtKB-KW"/>
</dbReference>
<reference evidence="7" key="1">
    <citation type="submission" date="2018-10" db="EMBL/GenBank/DDBJ databases">
        <authorList>
            <person name="Vincent A.T."/>
            <person name="Schiettekatte O."/>
            <person name="Bourhy P."/>
            <person name="Veyrier F.J."/>
            <person name="Picardeau M."/>
        </authorList>
    </citation>
    <scope>NUCLEOTIDE SEQUENCE</scope>
    <source>
        <strain evidence="7">201702449</strain>
    </source>
</reference>
<keyword evidence="2" id="KW-0645">Protease</keyword>
<evidence type="ECO:0000256" key="1">
    <source>
        <dbReference type="ARBA" id="ARBA00008683"/>
    </source>
</evidence>
<dbReference type="InterPro" id="IPR047272">
    <property type="entry name" value="S49_SppA_C"/>
</dbReference>
<name>A0A2N0B1I4_9LEPT</name>
<dbReference type="InterPro" id="IPR004635">
    <property type="entry name" value="Pept_S49_SppA"/>
</dbReference>
<keyword evidence="4" id="KW-0720">Serine protease</keyword>
<dbReference type="SUPFAM" id="SSF52096">
    <property type="entry name" value="ClpP/crotonase"/>
    <property type="match status" value="1"/>
</dbReference>
<proteinExistence type="inferred from homology"/>
<keyword evidence="8" id="KW-1185">Reference proteome</keyword>
<dbReference type="Gene3D" id="3.90.226.10">
    <property type="entry name" value="2-enoyl-CoA Hydratase, Chain A, domain 1"/>
    <property type="match status" value="2"/>
</dbReference>
<evidence type="ECO:0000256" key="4">
    <source>
        <dbReference type="ARBA" id="ARBA00022825"/>
    </source>
</evidence>
<comment type="similarity">
    <text evidence="1">Belongs to the peptidase S49 family.</text>
</comment>
<reference evidence="7" key="2">
    <citation type="journal article" date="2019" name="PLoS Negl. Trop. Dis.">
        <title>Revisiting the worldwide diversity of Leptospira species in the environment.</title>
        <authorList>
            <person name="Vincent A.T."/>
            <person name="Schiettekatte O."/>
            <person name="Bourhy P."/>
            <person name="Veyrier F.J."/>
            <person name="Picardeau M."/>
        </authorList>
    </citation>
    <scope>NUCLEOTIDE SEQUENCE</scope>
    <source>
        <strain evidence="7">201702449</strain>
    </source>
</reference>
<organism evidence="6 9">
    <name type="scientific">Leptospira levettii</name>
    <dbReference type="NCBI Taxonomy" id="2023178"/>
    <lineage>
        <taxon>Bacteria</taxon>
        <taxon>Pseudomonadati</taxon>
        <taxon>Spirochaetota</taxon>
        <taxon>Spirochaetia</taxon>
        <taxon>Leptospirales</taxon>
        <taxon>Leptospiraceae</taxon>
        <taxon>Leptospira</taxon>
    </lineage>
</organism>
<reference evidence="6" key="3">
    <citation type="submission" date="2022-06" db="EMBL/GenBank/DDBJ databases">
        <title>Leptospira isolates from biofilms formed at urban environments.</title>
        <authorList>
            <person name="Ribeiro P.S."/>
            <person name="Sousa T."/>
            <person name="Carvalho N."/>
            <person name="Aburjaile F."/>
            <person name="Neves F."/>
            <person name="Oliveira D."/>
            <person name="Blanco L."/>
            <person name="Lima J."/>
            <person name="Costa F."/>
            <person name="Brenig B."/>
            <person name="Soares S."/>
            <person name="Ramos R."/>
            <person name="Goes-Neto A."/>
            <person name="Matiuzzi M."/>
            <person name="Azevedo V."/>
            <person name="Ristow P."/>
        </authorList>
    </citation>
    <scope>NUCLEOTIDE SEQUENCE</scope>
    <source>
        <strain evidence="6">VSF7</strain>
    </source>
</reference>
<dbReference type="EMBL" id="RQGI01000006">
    <property type="protein sequence ID" value="TGL74916.1"/>
    <property type="molecule type" value="Genomic_DNA"/>
</dbReference>
<dbReference type="Pfam" id="PF01343">
    <property type="entry name" value="Peptidase_S49"/>
    <property type="match status" value="1"/>
</dbReference>
<dbReference type="PANTHER" id="PTHR42987:SF4">
    <property type="entry name" value="PROTEASE SOHB-RELATED"/>
    <property type="match status" value="1"/>
</dbReference>
<dbReference type="Proteomes" id="UP001209694">
    <property type="component" value="Unassembled WGS sequence"/>
</dbReference>
<evidence type="ECO:0000313" key="6">
    <source>
        <dbReference type="EMBL" id="MCW7515090.1"/>
    </source>
</evidence>
<evidence type="ECO:0000313" key="9">
    <source>
        <dbReference type="Proteomes" id="UP001209694"/>
    </source>
</evidence>
<keyword evidence="3" id="KW-0378">Hydrolase</keyword>
<dbReference type="Proteomes" id="UP000297352">
    <property type="component" value="Unassembled WGS sequence"/>
</dbReference>
<evidence type="ECO:0000259" key="5">
    <source>
        <dbReference type="Pfam" id="PF01343"/>
    </source>
</evidence>
<evidence type="ECO:0000313" key="8">
    <source>
        <dbReference type="Proteomes" id="UP000297352"/>
    </source>
</evidence>
<comment type="caution">
    <text evidence="6">The sequence shown here is derived from an EMBL/GenBank/DDBJ whole genome shotgun (WGS) entry which is preliminary data.</text>
</comment>
<dbReference type="InterPro" id="IPR002142">
    <property type="entry name" value="Peptidase_S49"/>
</dbReference>
<dbReference type="GeneID" id="93339635"/>
<sequence>MPLRKFGLISSVVLLSILFTESCVIGNSMNLFPPTAKSEFEEKLIAGKDQEKIVIISIEGMISDEGKESFFGPSSDSMVVRVKESLKRAERDPDVKGVILKINSPGGTVTASDIIYQEVKKFKERKGIPVFAGFMDTAASGAYYIAMATDSIGAHPTTVTGSVGVIMSGINVKEGLDKIGVKDQSFTSGPNKALGSPTTEMTAEQRKILQSIIDSLYARFFDVVKKGRPKVSESRLKEICDGRIFTAEQAQKEGMIDFIGYFDNFVIELMKHPKYEGNPQGSPRIVTYQRGKVPVENIYQATDVKGNPISFGIADKLLGTSTNSKFLYLWDI</sequence>
<dbReference type="AlphaFoldDB" id="A0A2N0B1I4"/>
<feature type="domain" description="Peptidase S49" evidence="5">
    <location>
        <begin position="124"/>
        <end position="272"/>
    </location>
</feature>
<evidence type="ECO:0000256" key="3">
    <source>
        <dbReference type="ARBA" id="ARBA00022801"/>
    </source>
</evidence>
<dbReference type="PANTHER" id="PTHR42987">
    <property type="entry name" value="PEPTIDASE S49"/>
    <property type="match status" value="1"/>
</dbReference>
<gene>
    <name evidence="6" type="primary">sppA</name>
    <name evidence="7" type="ORF">EHQ60_00970</name>
    <name evidence="6" type="ORF">ND810_07970</name>
</gene>